<keyword evidence="3" id="KW-1185">Reference proteome</keyword>
<feature type="signal peptide" evidence="1">
    <location>
        <begin position="1"/>
        <end position="21"/>
    </location>
</feature>
<name>A0A6N9NHH8_9FLAO</name>
<dbReference type="Proteomes" id="UP000470771">
    <property type="component" value="Unassembled WGS sequence"/>
</dbReference>
<feature type="chain" id="PRO_5026731713" description="SPOR domain-containing protein" evidence="1">
    <location>
        <begin position="22"/>
        <end position="154"/>
    </location>
</feature>
<evidence type="ECO:0000256" key="1">
    <source>
        <dbReference type="SAM" id="SignalP"/>
    </source>
</evidence>
<dbReference type="AlphaFoldDB" id="A0A6N9NHH8"/>
<reference evidence="2 3" key="1">
    <citation type="submission" date="2019-12" db="EMBL/GenBank/DDBJ databases">
        <authorList>
            <person name="Zhao J."/>
        </authorList>
    </citation>
    <scope>NUCLEOTIDE SEQUENCE [LARGE SCALE GENOMIC DNA]</scope>
    <source>
        <strain evidence="2 3">S-15</strain>
    </source>
</reference>
<gene>
    <name evidence="2" type="ORF">GQN54_00880</name>
</gene>
<dbReference type="EMBL" id="WWNE01000003">
    <property type="protein sequence ID" value="NBG64650.1"/>
    <property type="molecule type" value="Genomic_DNA"/>
</dbReference>
<organism evidence="2 3">
    <name type="scientific">Acidiluteibacter ferrifornacis</name>
    <dbReference type="NCBI Taxonomy" id="2692424"/>
    <lineage>
        <taxon>Bacteria</taxon>
        <taxon>Pseudomonadati</taxon>
        <taxon>Bacteroidota</taxon>
        <taxon>Flavobacteriia</taxon>
        <taxon>Flavobacteriales</taxon>
        <taxon>Cryomorphaceae</taxon>
        <taxon>Acidiluteibacter</taxon>
    </lineage>
</organism>
<evidence type="ECO:0000313" key="2">
    <source>
        <dbReference type="EMBL" id="NBG64650.1"/>
    </source>
</evidence>
<evidence type="ECO:0008006" key="4">
    <source>
        <dbReference type="Google" id="ProtNLM"/>
    </source>
</evidence>
<comment type="caution">
    <text evidence="2">The sequence shown here is derived from an EMBL/GenBank/DDBJ whole genome shotgun (WGS) entry which is preliminary data.</text>
</comment>
<dbReference type="RefSeq" id="WP_160631031.1">
    <property type="nucleotide sequence ID" value="NZ_WWNE01000003.1"/>
</dbReference>
<sequence length="154" mass="17137">MKKIGLFISSAIIAFSLNAQTKNNQAEAPAKLKPAKSVSIIIENPSIPADSGKIEVQENVNVGILVQKYNSTKKDVGYRVQIHSGLARIEAINAQSNFLKIYPDVPTYLIYQQPNFKIRVGDFENRIQVLQFYDEMIGAFPGSFVIKDDINASF</sequence>
<accession>A0A6N9NHH8</accession>
<evidence type="ECO:0000313" key="3">
    <source>
        <dbReference type="Proteomes" id="UP000470771"/>
    </source>
</evidence>
<keyword evidence="1" id="KW-0732">Signal</keyword>
<proteinExistence type="predicted"/>
<protein>
    <recommendedName>
        <fullName evidence="4">SPOR domain-containing protein</fullName>
    </recommendedName>
</protein>